<dbReference type="GeneID" id="61262949"/>
<reference evidence="9 12" key="1">
    <citation type="submission" date="2016-04" db="EMBL/GenBank/DDBJ databases">
        <title>Identification of putative biosynthetic pathways for the production of bioactive secondary metabolites by the marine actinomycete Kocuria kristinae RUTW2-3.</title>
        <authorList>
            <person name="Waterworth S.C."/>
            <person name="Walmsley T.A."/>
            <person name="Matongo T."/>
            <person name="Davies-Coleman M.T."/>
            <person name="Dorrington R.A."/>
        </authorList>
    </citation>
    <scope>NUCLEOTIDE SEQUENCE [LARGE SCALE GENOMIC DNA]</scope>
    <source>
        <strain evidence="11">RuSp02-3</strain>
        <strain evidence="8">RUTW2-3</strain>
        <strain evidence="9 12">RUTW4-5</strain>
    </source>
</reference>
<dbReference type="GO" id="GO:0009252">
    <property type="term" value="P:peptidoglycan biosynthetic process"/>
    <property type="evidence" value="ECO:0007669"/>
    <property type="project" value="UniProtKB-KW"/>
</dbReference>
<gene>
    <name evidence="9" type="ORF">A5N15_00065</name>
    <name evidence="8" type="ORF">AN277_0200050</name>
    <name evidence="10" type="ORF">I6G21_06105</name>
</gene>
<keyword evidence="4" id="KW-0573">Peptidoglycan synthesis</keyword>
<dbReference type="InterPro" id="IPR050644">
    <property type="entry name" value="PG_Glycine_Bridge_Synth"/>
</dbReference>
<dbReference type="Proteomes" id="UP000594975">
    <property type="component" value="Chromosome"/>
</dbReference>
<reference evidence="11" key="3">
    <citation type="submission" date="2016-04" db="EMBL/GenBank/DDBJ databases">
        <authorList>
            <person name="Waterworth S."/>
            <person name="Matcher G."/>
        </authorList>
    </citation>
    <scope>NUCLEOTIDE SEQUENCE [LARGE SCALE GENOMIC DNA]</scope>
    <source>
        <strain evidence="11">RuSp02-3</strain>
    </source>
</reference>
<dbReference type="Gene3D" id="3.40.630.30">
    <property type="match status" value="2"/>
</dbReference>
<evidence type="ECO:0000313" key="10">
    <source>
        <dbReference type="EMBL" id="QPT52901.1"/>
    </source>
</evidence>
<keyword evidence="11" id="KW-1185">Reference proteome</keyword>
<evidence type="ECO:0000313" key="8">
    <source>
        <dbReference type="EMBL" id="OAX52824.1"/>
    </source>
</evidence>
<dbReference type="GO" id="GO:0016755">
    <property type="term" value="F:aminoacyltransferase activity"/>
    <property type="evidence" value="ECO:0007669"/>
    <property type="project" value="InterPro"/>
</dbReference>
<dbReference type="SUPFAM" id="SSF55729">
    <property type="entry name" value="Acyl-CoA N-acyltransferases (Nat)"/>
    <property type="match status" value="2"/>
</dbReference>
<dbReference type="PATRIC" id="fig|37923.10.peg.1215"/>
<dbReference type="InterPro" id="IPR016181">
    <property type="entry name" value="Acyl_CoA_acyltransferase"/>
</dbReference>
<dbReference type="PANTHER" id="PTHR36174">
    <property type="entry name" value="LIPID II:GLYCINE GLYCYLTRANSFERASE"/>
    <property type="match status" value="1"/>
</dbReference>
<comment type="similarity">
    <text evidence="1">Belongs to the FemABX family.</text>
</comment>
<evidence type="ECO:0000256" key="4">
    <source>
        <dbReference type="ARBA" id="ARBA00022984"/>
    </source>
</evidence>
<protein>
    <submittedName>
        <fullName evidence="9">Methicillin resistance protein</fullName>
    </submittedName>
    <submittedName>
        <fullName evidence="10">Peptidoglycan bridge formation glycyltransferase FemA/FemB family protein</fullName>
    </submittedName>
</protein>
<dbReference type="Pfam" id="PF13480">
    <property type="entry name" value="Acetyltransf_6"/>
    <property type="match status" value="1"/>
</dbReference>
<dbReference type="RefSeq" id="WP_055684248.1">
    <property type="nucleotide sequence ID" value="NZ_CP065738.1"/>
</dbReference>
<evidence type="ECO:0000256" key="3">
    <source>
        <dbReference type="ARBA" id="ARBA00022960"/>
    </source>
</evidence>
<evidence type="ECO:0000256" key="6">
    <source>
        <dbReference type="ARBA" id="ARBA00023316"/>
    </source>
</evidence>
<dbReference type="EMBL" id="CP065738">
    <property type="protein sequence ID" value="QPT52901.1"/>
    <property type="molecule type" value="Genomic_DNA"/>
</dbReference>
<keyword evidence="2 10" id="KW-0808">Transferase</keyword>
<reference evidence="10 13" key="4">
    <citation type="submission" date="2020-12" db="EMBL/GenBank/DDBJ databases">
        <title>FDA dAtabase for Regulatory Grade micrObial Sequences (FDA-ARGOS): Supporting development and validation of Infectious Disease Dx tests.</title>
        <authorList>
            <person name="Sproer C."/>
            <person name="Gronow S."/>
            <person name="Severitt S."/>
            <person name="Schroder I."/>
            <person name="Tallon L."/>
            <person name="Sadzewicz L."/>
            <person name="Zhao X."/>
            <person name="Boylan J."/>
            <person name="Ott S."/>
            <person name="Bowen H."/>
            <person name="Vavikolanu K."/>
            <person name="Mehta A."/>
            <person name="Aluvathingal J."/>
            <person name="Nadendla S."/>
            <person name="Lowell S."/>
            <person name="Myers T."/>
            <person name="Yan Y."/>
            <person name="Sichtig H."/>
        </authorList>
    </citation>
    <scope>NUCLEOTIDE SEQUENCE [LARGE SCALE GENOMIC DNA]</scope>
    <source>
        <strain evidence="10 13">FDAARGOS_864</strain>
    </source>
</reference>
<dbReference type="InterPro" id="IPR003447">
    <property type="entry name" value="FEMABX"/>
</dbReference>
<evidence type="ECO:0000313" key="9">
    <source>
        <dbReference type="EMBL" id="OAX67844.1"/>
    </source>
</evidence>
<keyword evidence="5" id="KW-0012">Acyltransferase</keyword>
<organism evidence="9 12">
    <name type="scientific">Rothia kristinae</name>
    <dbReference type="NCBI Taxonomy" id="37923"/>
    <lineage>
        <taxon>Bacteria</taxon>
        <taxon>Bacillati</taxon>
        <taxon>Actinomycetota</taxon>
        <taxon>Actinomycetes</taxon>
        <taxon>Micrococcales</taxon>
        <taxon>Micrococcaceae</taxon>
        <taxon>Rothia</taxon>
    </lineage>
</organism>
<dbReference type="InterPro" id="IPR038740">
    <property type="entry name" value="BioF2-like_GNAT_dom"/>
</dbReference>
<keyword evidence="3" id="KW-0133">Cell shape</keyword>
<evidence type="ECO:0000256" key="5">
    <source>
        <dbReference type="ARBA" id="ARBA00023315"/>
    </source>
</evidence>
<dbReference type="PROSITE" id="PS51191">
    <property type="entry name" value="FEMABX"/>
    <property type="match status" value="1"/>
</dbReference>
<evidence type="ECO:0000259" key="7">
    <source>
        <dbReference type="Pfam" id="PF13480"/>
    </source>
</evidence>
<evidence type="ECO:0000313" key="12">
    <source>
        <dbReference type="Proteomes" id="UP000092021"/>
    </source>
</evidence>
<dbReference type="Proteomes" id="UP000053171">
    <property type="component" value="Unassembled WGS sequence"/>
</dbReference>
<name>A0A0Q3EPQ9_9MICC</name>
<feature type="domain" description="BioF2-like acetyltransferase" evidence="7">
    <location>
        <begin position="175"/>
        <end position="303"/>
    </location>
</feature>
<dbReference type="Proteomes" id="UP000092021">
    <property type="component" value="Unassembled WGS sequence"/>
</dbReference>
<sequence>MRHFTARFATAEEIDSWDEHVTENPNGGNLLQSASFAAVKARHGWKPVHLVYEGTTERPGADGGAVEQTVASYNLVLEKRVPLLGRLWYMIKGPDVADVRDIPAILDANREFVRREGLDVFAIKIEPDILDSPERAAFLHRAGLVKQFNIQPNDSTAVLDTDKDEEAVLKSLHSRGRNAVRRAIREGAEVEQVELTEENMKAMYALMDTVGQGHANVNLRSYEYYRQFWTTFAAAGQGRLYFTYEDGQPSVGAYVIRYGRKGTYKDGGSKPRRKQYGDSHLVQWRALTDLMKDYGIEQYDFCGTPPKDQLKNKEHHYYGLGLFKTSFTKSVIDYVGVWDQVLRPVQYRLWVRIVEKVMRQIWWRRTQQPFY</sequence>
<evidence type="ECO:0000256" key="2">
    <source>
        <dbReference type="ARBA" id="ARBA00022679"/>
    </source>
</evidence>
<evidence type="ECO:0000313" key="13">
    <source>
        <dbReference type="Proteomes" id="UP000594975"/>
    </source>
</evidence>
<evidence type="ECO:0000313" key="11">
    <source>
        <dbReference type="Proteomes" id="UP000053171"/>
    </source>
</evidence>
<dbReference type="GO" id="GO:0071555">
    <property type="term" value="P:cell wall organization"/>
    <property type="evidence" value="ECO:0007669"/>
    <property type="project" value="UniProtKB-KW"/>
</dbReference>
<dbReference type="EMBL" id="LWGZ01000004">
    <property type="protein sequence ID" value="OAX67844.1"/>
    <property type="molecule type" value="Genomic_DNA"/>
</dbReference>
<keyword evidence="6" id="KW-0961">Cell wall biogenesis/degradation</keyword>
<accession>A0A0Q3EPQ9</accession>
<dbReference type="AlphaFoldDB" id="A0A0Q3EPQ9"/>
<proteinExistence type="inferred from homology"/>
<dbReference type="KEGG" id="rkr:I6G21_06105"/>
<evidence type="ECO:0000256" key="1">
    <source>
        <dbReference type="ARBA" id="ARBA00009943"/>
    </source>
</evidence>
<reference evidence="8" key="2">
    <citation type="submission" date="2016-04" db="EMBL/GenBank/DDBJ databases">
        <authorList>
            <person name="Evans L.H."/>
            <person name="Alamgir A."/>
            <person name="Owens N."/>
            <person name="Weber N.D."/>
            <person name="Virtaneva K."/>
            <person name="Barbian K."/>
            <person name="Babar A."/>
            <person name="Rosenke K."/>
        </authorList>
    </citation>
    <scope>NUCLEOTIDE SEQUENCE [LARGE SCALE GENOMIC DNA]</scope>
    <source>
        <strain evidence="8">RUTW2-3</strain>
    </source>
</reference>
<dbReference type="EMBL" id="LJBJ02000001">
    <property type="protein sequence ID" value="OAX52824.1"/>
    <property type="molecule type" value="Genomic_DNA"/>
</dbReference>
<dbReference type="GO" id="GO:0008360">
    <property type="term" value="P:regulation of cell shape"/>
    <property type="evidence" value="ECO:0007669"/>
    <property type="project" value="UniProtKB-KW"/>
</dbReference>
<dbReference type="PANTHER" id="PTHR36174:SF1">
    <property type="entry name" value="LIPID II:GLYCINE GLYCYLTRANSFERASE"/>
    <property type="match status" value="1"/>
</dbReference>